<organism evidence="1 2">
    <name type="scientific">Streptomyces coffeae</name>
    <dbReference type="NCBI Taxonomy" id="621382"/>
    <lineage>
        <taxon>Bacteria</taxon>
        <taxon>Bacillati</taxon>
        <taxon>Actinomycetota</taxon>
        <taxon>Actinomycetes</taxon>
        <taxon>Kitasatosporales</taxon>
        <taxon>Streptomycetaceae</taxon>
        <taxon>Streptomyces</taxon>
    </lineage>
</organism>
<reference evidence="1 2" key="1">
    <citation type="submission" date="2021-01" db="EMBL/GenBank/DDBJ databases">
        <title>WGS of actinomycetes isolated from Thailand.</title>
        <authorList>
            <person name="Thawai C."/>
        </authorList>
    </citation>
    <scope>NUCLEOTIDE SEQUENCE [LARGE SCALE GENOMIC DNA]</scope>
    <source>
        <strain evidence="1 2">CA1R205</strain>
    </source>
</reference>
<evidence type="ECO:0000313" key="2">
    <source>
        <dbReference type="Proteomes" id="UP000634229"/>
    </source>
</evidence>
<protein>
    <submittedName>
        <fullName evidence="1">Uncharacterized protein</fullName>
    </submittedName>
</protein>
<dbReference type="Proteomes" id="UP000634229">
    <property type="component" value="Unassembled WGS sequence"/>
</dbReference>
<sequence>MLKLHLTIAAQSLCSGYSRHHLLLPQSAIAFGVDPLGELVGVLAEHAVQEAGENGRRCRNTVLGWLLAGVQLRSMSAGRVRVARSARGAGGTATSSPR</sequence>
<gene>
    <name evidence="1" type="ORF">JK363_30850</name>
</gene>
<accession>A0ABS1NMA3</accession>
<dbReference type="EMBL" id="JAERRF010000024">
    <property type="protein sequence ID" value="MBL1100990.1"/>
    <property type="molecule type" value="Genomic_DNA"/>
</dbReference>
<proteinExistence type="predicted"/>
<evidence type="ECO:0000313" key="1">
    <source>
        <dbReference type="EMBL" id="MBL1100990.1"/>
    </source>
</evidence>
<dbReference type="RefSeq" id="WP_201880152.1">
    <property type="nucleotide sequence ID" value="NZ_JAERRF010000024.1"/>
</dbReference>
<comment type="caution">
    <text evidence="1">The sequence shown here is derived from an EMBL/GenBank/DDBJ whole genome shotgun (WGS) entry which is preliminary data.</text>
</comment>
<name>A0ABS1NMA3_9ACTN</name>
<keyword evidence="2" id="KW-1185">Reference proteome</keyword>